<dbReference type="InterPro" id="IPR008141">
    <property type="entry name" value="Ala_DH"/>
</dbReference>
<dbReference type="PROSITE" id="PS00837">
    <property type="entry name" value="ALADH_PNT_2"/>
    <property type="match status" value="1"/>
</dbReference>
<feature type="domain" description="Alanine dehydrogenase/pyridine nucleotide transhydrogenase NAD(H)-binding" evidence="7">
    <location>
        <begin position="147"/>
        <end position="296"/>
    </location>
</feature>
<evidence type="ECO:0000256" key="5">
    <source>
        <dbReference type="ARBA" id="ARBA00023027"/>
    </source>
</evidence>
<dbReference type="NCBIfam" id="TIGR00518">
    <property type="entry name" value="alaDH"/>
    <property type="match status" value="1"/>
</dbReference>
<dbReference type="EC" id="1.4.1.1" evidence="3 6"/>
<dbReference type="InterPro" id="IPR007886">
    <property type="entry name" value="AlaDH/PNT_N"/>
</dbReference>
<dbReference type="SUPFAM" id="SSF52283">
    <property type="entry name" value="Formate/glycerate dehydrogenase catalytic domain-like"/>
    <property type="match status" value="1"/>
</dbReference>
<proteinExistence type="inferred from homology"/>
<dbReference type="InterPro" id="IPR008143">
    <property type="entry name" value="Ala_DH/PNT_CS2"/>
</dbReference>
<comment type="catalytic activity">
    <reaction evidence="6">
        <text>L-alanine + NAD(+) + H2O = pyruvate + NH4(+) + NADH + H(+)</text>
        <dbReference type="Rhea" id="RHEA:18405"/>
        <dbReference type="ChEBI" id="CHEBI:15361"/>
        <dbReference type="ChEBI" id="CHEBI:15377"/>
        <dbReference type="ChEBI" id="CHEBI:15378"/>
        <dbReference type="ChEBI" id="CHEBI:28938"/>
        <dbReference type="ChEBI" id="CHEBI:57540"/>
        <dbReference type="ChEBI" id="CHEBI:57945"/>
        <dbReference type="ChEBI" id="CHEBI:57972"/>
        <dbReference type="EC" id="1.4.1.1"/>
    </reaction>
</comment>
<dbReference type="Proteomes" id="UP000763447">
    <property type="component" value="Unassembled WGS sequence"/>
</dbReference>
<dbReference type="SUPFAM" id="SSF51735">
    <property type="entry name" value="NAD(P)-binding Rossmann-fold domains"/>
    <property type="match status" value="1"/>
</dbReference>
<dbReference type="EMBL" id="JAAXLJ010000003">
    <property type="protein sequence ID" value="NLR17839.1"/>
    <property type="molecule type" value="Genomic_DNA"/>
</dbReference>
<comment type="similarity">
    <text evidence="2 6">Belongs to the AlaDH/PNT family.</text>
</comment>
<feature type="domain" description="Alanine dehydrogenase/pyridine nucleotide transhydrogenase N-terminal" evidence="8">
    <location>
        <begin position="4"/>
        <end position="135"/>
    </location>
</feature>
<dbReference type="GO" id="GO:0000286">
    <property type="term" value="F:alanine dehydrogenase activity"/>
    <property type="evidence" value="ECO:0007669"/>
    <property type="project" value="UniProtKB-EC"/>
</dbReference>
<gene>
    <name evidence="9" type="primary">ald</name>
    <name evidence="9" type="ORF">HC026_02765</name>
</gene>
<evidence type="ECO:0000259" key="8">
    <source>
        <dbReference type="SMART" id="SM01003"/>
    </source>
</evidence>
<dbReference type="Gene3D" id="3.40.50.720">
    <property type="entry name" value="NAD(P)-binding Rossmann-like Domain"/>
    <property type="match status" value="2"/>
</dbReference>
<keyword evidence="5 6" id="KW-0520">NAD</keyword>
<evidence type="ECO:0000313" key="10">
    <source>
        <dbReference type="Proteomes" id="UP000763447"/>
    </source>
</evidence>
<reference evidence="9 10" key="1">
    <citation type="submission" date="2020-04" db="EMBL/GenBank/DDBJ databases">
        <title>A novel species of genus Lactobacillus that was isolated from fermented food Zha-chili.</title>
        <authorList>
            <person name="Zhang Z."/>
        </authorList>
    </citation>
    <scope>NUCLEOTIDE SEQUENCE [LARGE SCALE GENOMIC DNA]</scope>
    <source>
        <strain evidence="10">HBUAS51383</strain>
    </source>
</reference>
<dbReference type="PIRSF" id="PIRSF000183">
    <property type="entry name" value="Alanine_dh"/>
    <property type="match status" value="1"/>
</dbReference>
<accession>A0ABX1KW59</accession>
<evidence type="ECO:0000256" key="3">
    <source>
        <dbReference type="ARBA" id="ARBA00012897"/>
    </source>
</evidence>
<dbReference type="CDD" id="cd05305">
    <property type="entry name" value="L-AlaDH"/>
    <property type="match status" value="1"/>
</dbReference>
<organism evidence="9 10">
    <name type="scientific">Secundilactobacillus angelensis</name>
    <dbReference type="NCBI Taxonomy" id="2722706"/>
    <lineage>
        <taxon>Bacteria</taxon>
        <taxon>Bacillati</taxon>
        <taxon>Bacillota</taxon>
        <taxon>Bacilli</taxon>
        <taxon>Lactobacillales</taxon>
        <taxon>Lactobacillaceae</taxon>
        <taxon>Secundilactobacillus</taxon>
    </lineage>
</organism>
<evidence type="ECO:0000256" key="1">
    <source>
        <dbReference type="ARBA" id="ARBA00005206"/>
    </source>
</evidence>
<dbReference type="PANTHER" id="PTHR42795">
    <property type="entry name" value="ALANINE DEHYDROGENASE"/>
    <property type="match status" value="1"/>
</dbReference>
<evidence type="ECO:0000256" key="4">
    <source>
        <dbReference type="ARBA" id="ARBA00023002"/>
    </source>
</evidence>
<keyword evidence="4 6" id="KW-0560">Oxidoreductase</keyword>
<evidence type="ECO:0000259" key="7">
    <source>
        <dbReference type="SMART" id="SM01002"/>
    </source>
</evidence>
<dbReference type="PANTHER" id="PTHR42795:SF1">
    <property type="entry name" value="ALANINE DEHYDROGENASE"/>
    <property type="match status" value="1"/>
</dbReference>
<dbReference type="SMART" id="SM01003">
    <property type="entry name" value="AlaDh_PNT_N"/>
    <property type="match status" value="1"/>
</dbReference>
<dbReference type="RefSeq" id="WP_168924451.1">
    <property type="nucleotide sequence ID" value="NZ_JAAXLJ010000003.1"/>
</dbReference>
<protein>
    <recommendedName>
        <fullName evidence="3 6">Alanine dehydrogenase</fullName>
        <ecNumber evidence="3 6">1.4.1.1</ecNumber>
    </recommendedName>
</protein>
<evidence type="ECO:0000256" key="2">
    <source>
        <dbReference type="ARBA" id="ARBA00005689"/>
    </source>
</evidence>
<comment type="pathway">
    <text evidence="1">Amino-acid degradation; L-alanine degradation via dehydrogenase pathway; NH(3) and pyruvate from L-alanine: step 1/1.</text>
</comment>
<dbReference type="InterPro" id="IPR007698">
    <property type="entry name" value="AlaDH/PNT_NAD(H)-bd"/>
</dbReference>
<dbReference type="InterPro" id="IPR036291">
    <property type="entry name" value="NAD(P)-bd_dom_sf"/>
</dbReference>
<evidence type="ECO:0000313" key="9">
    <source>
        <dbReference type="EMBL" id="NLR17839.1"/>
    </source>
</evidence>
<name>A0ABX1KW59_9LACO</name>
<dbReference type="Pfam" id="PF01262">
    <property type="entry name" value="AlaDh_PNT_C"/>
    <property type="match status" value="1"/>
</dbReference>
<dbReference type="Pfam" id="PF05222">
    <property type="entry name" value="AlaDh_PNT_N"/>
    <property type="match status" value="1"/>
</dbReference>
<sequence>MKIGVPKEIKDQEERVGATPSTVANLVHAGHEVIVETGAGIGSGYPDSAYTELGAKLGTADEAWDCEMIIKVKEPLEPEYHYFKKGMIIYTYLHLAADRELTDALLKAGVTGVAYETMVGRGGGLPLLFPMSEIAGRMSVQVGAHFLEEPHSGKGVLLGGVTGVHRGKITIIGAGTVGFNAAKIAVGVGADVTILDINAQRLAQVDDIFSGKIQTLISNAHNIAQSVKESDLVIGAVLIPGATAPKLVTEAMVDSMEDGSVIVDVPIDQGGIFETSTHATTHDDPIYISHGVVHYTVANIPGAVPKTSTDALTSATVAYAVEIANKGIAQAAADDSTIYTGINTIDGTIASKAVADSLGLPYTEFNPAAATGR</sequence>
<dbReference type="SMART" id="SM01002">
    <property type="entry name" value="AlaDh_PNT_C"/>
    <property type="match status" value="1"/>
</dbReference>
<evidence type="ECO:0000256" key="6">
    <source>
        <dbReference type="PIRNR" id="PIRNR000183"/>
    </source>
</evidence>
<keyword evidence="10" id="KW-1185">Reference proteome</keyword>
<comment type="caution">
    <text evidence="9">The sequence shown here is derived from an EMBL/GenBank/DDBJ whole genome shotgun (WGS) entry which is preliminary data.</text>
</comment>